<organism evidence="2 3">
    <name type="scientific">Eumeta variegata</name>
    <name type="common">Bagworm moth</name>
    <name type="synonym">Eumeta japonica</name>
    <dbReference type="NCBI Taxonomy" id="151549"/>
    <lineage>
        <taxon>Eukaryota</taxon>
        <taxon>Metazoa</taxon>
        <taxon>Ecdysozoa</taxon>
        <taxon>Arthropoda</taxon>
        <taxon>Hexapoda</taxon>
        <taxon>Insecta</taxon>
        <taxon>Pterygota</taxon>
        <taxon>Neoptera</taxon>
        <taxon>Endopterygota</taxon>
        <taxon>Lepidoptera</taxon>
        <taxon>Glossata</taxon>
        <taxon>Ditrysia</taxon>
        <taxon>Tineoidea</taxon>
        <taxon>Psychidae</taxon>
        <taxon>Oiketicinae</taxon>
        <taxon>Eumeta</taxon>
    </lineage>
</organism>
<protein>
    <submittedName>
        <fullName evidence="2">Uncharacterized protein</fullName>
    </submittedName>
</protein>
<proteinExistence type="predicted"/>
<gene>
    <name evidence="2" type="ORF">EVAR_34538_1</name>
</gene>
<dbReference type="EMBL" id="BGZK01000738">
    <property type="protein sequence ID" value="GBP58536.1"/>
    <property type="molecule type" value="Genomic_DNA"/>
</dbReference>
<dbReference type="OrthoDB" id="7512074at2759"/>
<name>A0A4C1X474_EUMVA</name>
<feature type="region of interest" description="Disordered" evidence="1">
    <location>
        <begin position="17"/>
        <end position="36"/>
    </location>
</feature>
<dbReference type="AlphaFoldDB" id="A0A4C1X474"/>
<dbReference type="Proteomes" id="UP000299102">
    <property type="component" value="Unassembled WGS sequence"/>
</dbReference>
<reference evidence="2 3" key="1">
    <citation type="journal article" date="2019" name="Commun. Biol.">
        <title>The bagworm genome reveals a unique fibroin gene that provides high tensile strength.</title>
        <authorList>
            <person name="Kono N."/>
            <person name="Nakamura H."/>
            <person name="Ohtoshi R."/>
            <person name="Tomita M."/>
            <person name="Numata K."/>
            <person name="Arakawa K."/>
        </authorList>
    </citation>
    <scope>NUCLEOTIDE SEQUENCE [LARGE SCALE GENOMIC DNA]</scope>
</reference>
<keyword evidence="3" id="KW-1185">Reference proteome</keyword>
<comment type="caution">
    <text evidence="2">The sequence shown here is derived from an EMBL/GenBank/DDBJ whole genome shotgun (WGS) entry which is preliminary data.</text>
</comment>
<evidence type="ECO:0000313" key="3">
    <source>
        <dbReference type="Proteomes" id="UP000299102"/>
    </source>
</evidence>
<evidence type="ECO:0000313" key="2">
    <source>
        <dbReference type="EMBL" id="GBP58536.1"/>
    </source>
</evidence>
<accession>A0A4C1X474</accession>
<sequence length="168" mass="18288">MTRRRCQKCESILDAASGNSSGASAPPTDGWAPVKSRGARCFSKRPLRRLQKPLRAGQFRFAELHLWISPAPLVHYHRTAASARAHGHGKYNIRESDGGSTQGSAKNNVPIDTATEDITVLLSVISTIDIDEIVLVAKKFKAAANPVEKNILLAENAQHVEAIKNNKI</sequence>
<evidence type="ECO:0000256" key="1">
    <source>
        <dbReference type="SAM" id="MobiDB-lite"/>
    </source>
</evidence>